<dbReference type="AlphaFoldDB" id="A0AAJ6YRN1"/>
<evidence type="ECO:0000313" key="2">
    <source>
        <dbReference type="RefSeq" id="XP_011502926.1"/>
    </source>
</evidence>
<dbReference type="CTD" id="246638"/>
<organism evidence="1 2">
    <name type="scientific">Ceratosolen solmsi marchali</name>
    <dbReference type="NCBI Taxonomy" id="326594"/>
    <lineage>
        <taxon>Eukaryota</taxon>
        <taxon>Metazoa</taxon>
        <taxon>Ecdysozoa</taxon>
        <taxon>Arthropoda</taxon>
        <taxon>Hexapoda</taxon>
        <taxon>Insecta</taxon>
        <taxon>Pterygota</taxon>
        <taxon>Neoptera</taxon>
        <taxon>Endopterygota</taxon>
        <taxon>Hymenoptera</taxon>
        <taxon>Apocrita</taxon>
        <taxon>Proctotrupomorpha</taxon>
        <taxon>Chalcidoidea</taxon>
        <taxon>Agaonidae</taxon>
        <taxon>Agaoninae</taxon>
        <taxon>Ceratosolen</taxon>
    </lineage>
</organism>
<dbReference type="InterPro" id="IPR013761">
    <property type="entry name" value="SAM/pointed_sf"/>
</dbReference>
<sequence>MVEEIINANNKTKNRTTRPRPVYLWNVLDVQKWFRRHCSDYYQFYHEKFLFGEHY</sequence>
<dbReference type="SUPFAM" id="SSF47769">
    <property type="entry name" value="SAM/Pointed domain"/>
    <property type="match status" value="1"/>
</dbReference>
<name>A0AAJ6YRN1_9HYME</name>
<keyword evidence="1" id="KW-1185">Reference proteome</keyword>
<reference evidence="2" key="1">
    <citation type="submission" date="2025-08" db="UniProtKB">
        <authorList>
            <consortium name="RefSeq"/>
        </authorList>
    </citation>
    <scope>IDENTIFICATION</scope>
</reference>
<dbReference type="GeneID" id="105366251"/>
<gene>
    <name evidence="2" type="primary">LOC105366251</name>
</gene>
<accession>A0AAJ6YRN1</accession>
<proteinExistence type="predicted"/>
<dbReference type="Proteomes" id="UP000695007">
    <property type="component" value="Unplaced"/>
</dbReference>
<evidence type="ECO:0000313" key="1">
    <source>
        <dbReference type="Proteomes" id="UP000695007"/>
    </source>
</evidence>
<protein>
    <submittedName>
        <fullName evidence="2">Protein aveugle isoform X2</fullName>
    </submittedName>
</protein>
<dbReference type="RefSeq" id="XP_011502926.1">
    <property type="nucleotide sequence ID" value="XM_011504624.1"/>
</dbReference>